<name>A0A2X0V8V2_9GAMM</name>
<proteinExistence type="predicted"/>
<evidence type="ECO:0000256" key="1">
    <source>
        <dbReference type="SAM" id="Phobius"/>
    </source>
</evidence>
<reference evidence="3 4" key="1">
    <citation type="submission" date="2018-06" db="EMBL/GenBank/DDBJ databases">
        <authorList>
            <consortium name="Pathogen Informatics"/>
            <person name="Doyle S."/>
        </authorList>
    </citation>
    <scope>NUCLEOTIDE SEQUENCE [LARGE SCALE GENOMIC DNA]</scope>
    <source>
        <strain evidence="3 4">NCTC13093</strain>
    </source>
</reference>
<evidence type="ECO:0000313" key="4">
    <source>
        <dbReference type="Proteomes" id="UP000250086"/>
    </source>
</evidence>
<dbReference type="RefSeq" id="WP_113744856.1">
    <property type="nucleotide sequence ID" value="NZ_UAPV01000001.1"/>
</dbReference>
<keyword evidence="1" id="KW-0812">Transmembrane</keyword>
<feature type="domain" description="Thoeris protein ThsA Macro" evidence="2">
    <location>
        <begin position="92"/>
        <end position="274"/>
    </location>
</feature>
<protein>
    <recommendedName>
        <fullName evidence="2">Thoeris protein ThsA Macro domain-containing protein</fullName>
    </recommendedName>
</protein>
<sequence>MIDRLRLFWKLTTGEVNTLKGIYKLICTAIGYISSFYSLAVLFKDLAAWDKPEVFIKEHWHIIMIVGLLFSCVINRKMVNYIKKVSNRDMQIAICVQDIFSIRGANSYIIPTNTSFRTQMQDEYISYRSVQGRFQLKYFKNNIHNLDKKISESLELQGLSGADVNDCFGTTKKYPIGTVAKINHEGKHFYFVALNDVNKYGKPIEQSIENVSIALKAIVDAILEMGHCDTLCVPLIGSGRAAIKEATKESVSRMIIDCFVNSKDKIANKVIISINPRDYLDDVIDFEQLKIYLDYKCEFC</sequence>
<accession>A0A2X0V8V2</accession>
<keyword evidence="4" id="KW-1185">Reference proteome</keyword>
<feature type="transmembrane region" description="Helical" evidence="1">
    <location>
        <begin position="60"/>
        <end position="79"/>
    </location>
</feature>
<evidence type="ECO:0000259" key="2">
    <source>
        <dbReference type="Pfam" id="PF20016"/>
    </source>
</evidence>
<dbReference type="Pfam" id="PF20016">
    <property type="entry name" value="ThsA_Macro"/>
    <property type="match status" value="1"/>
</dbReference>
<dbReference type="Proteomes" id="UP000250086">
    <property type="component" value="Unassembled WGS sequence"/>
</dbReference>
<keyword evidence="1" id="KW-1133">Transmembrane helix</keyword>
<dbReference type="EMBL" id="UAPV01000001">
    <property type="protein sequence ID" value="SPT70829.1"/>
    <property type="molecule type" value="Genomic_DNA"/>
</dbReference>
<dbReference type="AlphaFoldDB" id="A0A2X0V8V2"/>
<organism evidence="3 4">
    <name type="scientific">Anaerobiospirillum thomasii</name>
    <dbReference type="NCBI Taxonomy" id="179995"/>
    <lineage>
        <taxon>Bacteria</taxon>
        <taxon>Pseudomonadati</taxon>
        <taxon>Pseudomonadota</taxon>
        <taxon>Gammaproteobacteria</taxon>
        <taxon>Aeromonadales</taxon>
        <taxon>Succinivibrionaceae</taxon>
        <taxon>Anaerobiospirillum</taxon>
    </lineage>
</organism>
<keyword evidence="1" id="KW-0472">Membrane</keyword>
<gene>
    <name evidence="3" type="ORF">NCTC13093_02253</name>
</gene>
<evidence type="ECO:0000313" key="3">
    <source>
        <dbReference type="EMBL" id="SPT70829.1"/>
    </source>
</evidence>
<dbReference type="InterPro" id="IPR045535">
    <property type="entry name" value="ThsA_Macro"/>
</dbReference>
<feature type="transmembrane region" description="Helical" evidence="1">
    <location>
        <begin position="21"/>
        <end position="40"/>
    </location>
</feature>